<dbReference type="Pfam" id="PF07986">
    <property type="entry name" value="TBCC"/>
    <property type="match status" value="1"/>
</dbReference>
<feature type="domain" description="C-CAP/cofactor C-like" evidence="3">
    <location>
        <begin position="300"/>
        <end position="445"/>
    </location>
</feature>
<dbReference type="GO" id="GO:0015631">
    <property type="term" value="F:tubulin binding"/>
    <property type="evidence" value="ECO:0007669"/>
    <property type="project" value="InterPro"/>
</dbReference>
<dbReference type="EMBL" id="JAEPRD010000015">
    <property type="protein sequence ID" value="KAG2209486.1"/>
    <property type="molecule type" value="Genomic_DNA"/>
</dbReference>
<comment type="caution">
    <text evidence="4">The sequence shown here is derived from an EMBL/GenBank/DDBJ whole genome shotgun (WGS) entry which is preliminary data.</text>
</comment>
<dbReference type="InterPro" id="IPR013154">
    <property type="entry name" value="ADH-like_N"/>
</dbReference>
<dbReference type="Gene3D" id="3.90.180.10">
    <property type="entry name" value="Medium-chain alcohol dehydrogenases, catalytic domain"/>
    <property type="match status" value="1"/>
</dbReference>
<protein>
    <recommendedName>
        <fullName evidence="3">C-CAP/cofactor C-like domain-containing protein</fullName>
    </recommendedName>
</protein>
<dbReference type="PROSITE" id="PS51329">
    <property type="entry name" value="C_CAP_COFACTOR_C"/>
    <property type="match status" value="1"/>
</dbReference>
<dbReference type="SUPFAM" id="SSF51735">
    <property type="entry name" value="NAD(P)-binding Rossmann-fold domains"/>
    <property type="match status" value="1"/>
</dbReference>
<evidence type="ECO:0000256" key="1">
    <source>
        <dbReference type="ARBA" id="ARBA00008848"/>
    </source>
</evidence>
<comment type="subunit">
    <text evidence="2">Supercomplex made of cofactors A to E. Cofactors A and D function by capturing and stabilizing tubulin in a quasi-native conformation. Cofactor E binds to the cofactor D-tubulin complex; interaction with cofactor C then causes the release of tubulin polypeptides that are committed to the native state.</text>
</comment>
<dbReference type="GO" id="GO:0007023">
    <property type="term" value="P:post-chaperonin tubulin folding pathway"/>
    <property type="evidence" value="ECO:0007669"/>
    <property type="project" value="InterPro"/>
</dbReference>
<dbReference type="AlphaFoldDB" id="A0A8H7RE41"/>
<name>A0A8H7RE41_9FUNG</name>
<dbReference type="PANTHER" id="PTHR15139:SF0">
    <property type="entry name" value="TUBULIN-SPECIFIC CHAPERONE C"/>
    <property type="match status" value="1"/>
</dbReference>
<evidence type="ECO:0000256" key="2">
    <source>
        <dbReference type="ARBA" id="ARBA00026055"/>
    </source>
</evidence>
<dbReference type="PANTHER" id="PTHR15139">
    <property type="entry name" value="TUBULIN FOLDING COFACTOR C"/>
    <property type="match status" value="1"/>
</dbReference>
<dbReference type="GO" id="GO:0007021">
    <property type="term" value="P:tubulin complex assembly"/>
    <property type="evidence" value="ECO:0007669"/>
    <property type="project" value="TreeGrafter"/>
</dbReference>
<dbReference type="Pfam" id="PF16752">
    <property type="entry name" value="TBCC_N"/>
    <property type="match status" value="1"/>
</dbReference>
<dbReference type="InterPro" id="IPR012945">
    <property type="entry name" value="Tubulin-bd_cofactor_C_dom"/>
</dbReference>
<evidence type="ECO:0000313" key="4">
    <source>
        <dbReference type="EMBL" id="KAG2209486.1"/>
    </source>
</evidence>
<dbReference type="Gene3D" id="3.40.50.720">
    <property type="entry name" value="NAD(P)-binding Rossmann-like Domain"/>
    <property type="match status" value="1"/>
</dbReference>
<dbReference type="Pfam" id="PF08240">
    <property type="entry name" value="ADH_N"/>
    <property type="match status" value="1"/>
</dbReference>
<dbReference type="OrthoDB" id="194775at2759"/>
<dbReference type="Gene3D" id="2.160.20.70">
    <property type="match status" value="1"/>
</dbReference>
<dbReference type="InterPro" id="IPR031925">
    <property type="entry name" value="TBCC_N"/>
</dbReference>
<dbReference type="SUPFAM" id="SSF50129">
    <property type="entry name" value="GroES-like"/>
    <property type="match status" value="1"/>
</dbReference>
<dbReference type="InterPro" id="IPR016098">
    <property type="entry name" value="CAP/MinC_C"/>
</dbReference>
<keyword evidence="5" id="KW-1185">Reference proteome</keyword>
<dbReference type="InterPro" id="IPR011032">
    <property type="entry name" value="GroES-like_sf"/>
</dbReference>
<sequence>MQLNLKAWDDNSVEMNVTHCGICSSDIHTLDENWRPAKRPCVVSHKIVGVISRVGKNGTNLKVGDRAGVGAQSSSYHECELCLDGQENLCQGGGVFTYNCRWPCGSKSYGGYADKWRGDYHFAFKVPDTMTSEIAATFFCAGVTPYAPLKRANIIPGKSVVGVMGIGGLGHFGVQFAKEFNMTEKTATEASNDFWLEFKNEKQVIQDQLENSRSLPKSQLPTHFNGILQKINTLEKNVTKATEYIPSYDERQCSLQLKELVEKLETTKAELTPKAKFSFKSRKNKTVVAPVTPSVQLALPKEESEILSDATVLLRDKDNCVLTLKDSERKQQSQTSVDILLSNIHHCVVILEQDNVQISAIHIKNVHHCIIYCGSIEGSVLMYGLTDSVLVVGCHQFRMHDAHHVDIMLHVTSRPIIEDSNNIQVGRFHCNDDVNYYDQLEDFNWLKKQASPNWTLMDQDRYSVINKQLSVLKTDKTEDLLLKGLSLLPTE</sequence>
<accession>A0A8H7RE41</accession>
<evidence type="ECO:0000259" key="3">
    <source>
        <dbReference type="PROSITE" id="PS51329"/>
    </source>
</evidence>
<comment type="similarity">
    <text evidence="1">Belongs to the TBCC family.</text>
</comment>
<gene>
    <name evidence="4" type="ORF">INT47_008330</name>
</gene>
<evidence type="ECO:0000313" key="5">
    <source>
        <dbReference type="Proteomes" id="UP000603453"/>
    </source>
</evidence>
<dbReference type="InterPro" id="IPR017901">
    <property type="entry name" value="C-CAP_CF_C-like"/>
</dbReference>
<dbReference type="GO" id="GO:0005737">
    <property type="term" value="C:cytoplasm"/>
    <property type="evidence" value="ECO:0007669"/>
    <property type="project" value="TreeGrafter"/>
</dbReference>
<reference evidence="4" key="1">
    <citation type="submission" date="2020-12" db="EMBL/GenBank/DDBJ databases">
        <title>Metabolic potential, ecology and presence of endohyphal bacteria is reflected in genomic diversity of Mucoromycotina.</title>
        <authorList>
            <person name="Muszewska A."/>
            <person name="Okrasinska A."/>
            <person name="Steczkiewicz K."/>
            <person name="Drgas O."/>
            <person name="Orlowska M."/>
            <person name="Perlinska-Lenart U."/>
            <person name="Aleksandrzak-Piekarczyk T."/>
            <person name="Szatraj K."/>
            <person name="Zielenkiewicz U."/>
            <person name="Pilsyk S."/>
            <person name="Malc E."/>
            <person name="Mieczkowski P."/>
            <person name="Kruszewska J.S."/>
            <person name="Biernat P."/>
            <person name="Pawlowska J."/>
        </authorList>
    </citation>
    <scope>NUCLEOTIDE SEQUENCE</scope>
    <source>
        <strain evidence="4">WA0000017839</strain>
    </source>
</reference>
<proteinExistence type="inferred from homology"/>
<dbReference type="Proteomes" id="UP000603453">
    <property type="component" value="Unassembled WGS sequence"/>
</dbReference>
<dbReference type="InterPro" id="IPR027684">
    <property type="entry name" value="TBCC"/>
</dbReference>
<dbReference type="InterPro" id="IPR036291">
    <property type="entry name" value="NAD(P)-bd_dom_sf"/>
</dbReference>
<organism evidence="4 5">
    <name type="scientific">Mucor saturninus</name>
    <dbReference type="NCBI Taxonomy" id="64648"/>
    <lineage>
        <taxon>Eukaryota</taxon>
        <taxon>Fungi</taxon>
        <taxon>Fungi incertae sedis</taxon>
        <taxon>Mucoromycota</taxon>
        <taxon>Mucoromycotina</taxon>
        <taxon>Mucoromycetes</taxon>
        <taxon>Mucorales</taxon>
        <taxon>Mucorineae</taxon>
        <taxon>Mucoraceae</taxon>
        <taxon>Mucor</taxon>
    </lineage>
</organism>